<dbReference type="OrthoDB" id="5407894at2759"/>
<organism evidence="2 3">
    <name type="scientific">Viridothelium virens</name>
    <name type="common">Speckled blister lichen</name>
    <name type="synonym">Trypethelium virens</name>
    <dbReference type="NCBI Taxonomy" id="1048519"/>
    <lineage>
        <taxon>Eukaryota</taxon>
        <taxon>Fungi</taxon>
        <taxon>Dikarya</taxon>
        <taxon>Ascomycota</taxon>
        <taxon>Pezizomycotina</taxon>
        <taxon>Dothideomycetes</taxon>
        <taxon>Dothideomycetes incertae sedis</taxon>
        <taxon>Trypetheliales</taxon>
        <taxon>Trypetheliaceae</taxon>
        <taxon>Viridothelium</taxon>
    </lineage>
</organism>
<feature type="region of interest" description="Disordered" evidence="1">
    <location>
        <begin position="50"/>
        <end position="93"/>
    </location>
</feature>
<dbReference type="Proteomes" id="UP000800092">
    <property type="component" value="Unassembled WGS sequence"/>
</dbReference>
<evidence type="ECO:0000313" key="3">
    <source>
        <dbReference type="Proteomes" id="UP000800092"/>
    </source>
</evidence>
<keyword evidence="3" id="KW-1185">Reference proteome</keyword>
<feature type="region of interest" description="Disordered" evidence="1">
    <location>
        <begin position="124"/>
        <end position="172"/>
    </location>
</feature>
<sequence>MATLEIAPATPKTGRALQLPSFHLLGIAARNPDNPVLDLQATVVDVEAGSPIVTDSDERTTPASTAVPSKAVPLGSEMPQNPPSEGRREHSKDVFQSPLHQHVPTITPPVESGSIDWSARATVSLAGAESPGSATEDGNAESTQAVGSTNGGANPAQPAAGQIPTTIEPPPQIDQWLSHAIDNFTTNLHPQNHSVTSIKLLSHALPCPSGTGHAFPKVIKAIQDRIPPTSVTWINVTHAVHDRFRLSDLPTSPPSTPAAPLTGNDYFSSTVFDSAVSIMDYQVPHPAHRLPTTPIPPSSPHPAVSPGSLDFSLCERYIPPASAHEFATMFSTLPGSTSLLVDRLVELSPHSGRLLFIYPTRRGAQTFMDAYLGPVLDPIIRSMVVLHNFSSDLRTRLGRMDAVGALPTFASLESQLRRLCRELSGSGGNEPSARTLGSAASSLERLRQGASFAVTYAACERVRLERSVWAKEWWVKQEKRRVRDAVTAWYQTARSQMDKIPVEIIEEILSGVATKQQAREPSEGVEVGVFVIVRKG</sequence>
<evidence type="ECO:0000313" key="2">
    <source>
        <dbReference type="EMBL" id="KAF2232006.1"/>
    </source>
</evidence>
<dbReference type="EMBL" id="ML991820">
    <property type="protein sequence ID" value="KAF2232006.1"/>
    <property type="molecule type" value="Genomic_DNA"/>
</dbReference>
<dbReference type="AlphaFoldDB" id="A0A6A6H1Q1"/>
<protein>
    <submittedName>
        <fullName evidence="2">Uncharacterized protein</fullName>
    </submittedName>
</protein>
<proteinExistence type="predicted"/>
<name>A0A6A6H1Q1_VIRVR</name>
<gene>
    <name evidence="2" type="ORF">EV356DRAFT_525601</name>
</gene>
<reference evidence="2" key="1">
    <citation type="journal article" date="2020" name="Stud. Mycol.">
        <title>101 Dothideomycetes genomes: a test case for predicting lifestyles and emergence of pathogens.</title>
        <authorList>
            <person name="Haridas S."/>
            <person name="Albert R."/>
            <person name="Binder M."/>
            <person name="Bloem J."/>
            <person name="Labutti K."/>
            <person name="Salamov A."/>
            <person name="Andreopoulos B."/>
            <person name="Baker S."/>
            <person name="Barry K."/>
            <person name="Bills G."/>
            <person name="Bluhm B."/>
            <person name="Cannon C."/>
            <person name="Castanera R."/>
            <person name="Culley D."/>
            <person name="Daum C."/>
            <person name="Ezra D."/>
            <person name="Gonzalez J."/>
            <person name="Henrissat B."/>
            <person name="Kuo A."/>
            <person name="Liang C."/>
            <person name="Lipzen A."/>
            <person name="Lutzoni F."/>
            <person name="Magnuson J."/>
            <person name="Mondo S."/>
            <person name="Nolan M."/>
            <person name="Ohm R."/>
            <person name="Pangilinan J."/>
            <person name="Park H.-J."/>
            <person name="Ramirez L."/>
            <person name="Alfaro M."/>
            <person name="Sun H."/>
            <person name="Tritt A."/>
            <person name="Yoshinaga Y."/>
            <person name="Zwiers L.-H."/>
            <person name="Turgeon B."/>
            <person name="Goodwin S."/>
            <person name="Spatafora J."/>
            <person name="Crous P."/>
            <person name="Grigoriev I."/>
        </authorList>
    </citation>
    <scope>NUCLEOTIDE SEQUENCE</scope>
    <source>
        <strain evidence="2">Tuck. ex Michener</strain>
    </source>
</reference>
<evidence type="ECO:0000256" key="1">
    <source>
        <dbReference type="SAM" id="MobiDB-lite"/>
    </source>
</evidence>
<accession>A0A6A6H1Q1</accession>
<feature type="compositionally biased region" description="Low complexity" evidence="1">
    <location>
        <begin position="151"/>
        <end position="166"/>
    </location>
</feature>